<protein>
    <submittedName>
        <fullName evidence="1">Uncharacterized protein</fullName>
    </submittedName>
</protein>
<evidence type="ECO:0000313" key="2">
    <source>
        <dbReference type="Proteomes" id="UP000433406"/>
    </source>
</evidence>
<dbReference type="InterPro" id="IPR024747">
    <property type="entry name" value="Pyridox_Oxase-rel"/>
</dbReference>
<dbReference type="InterPro" id="IPR012349">
    <property type="entry name" value="Split_barrel_FMN-bd"/>
</dbReference>
<dbReference type="RefSeq" id="WP_154617096.1">
    <property type="nucleotide sequence ID" value="NZ_CP053660.1"/>
</dbReference>
<sequence length="149" mass="16505">MRSETELDAEDCRTLLERGVVGRIAFWAEDGPRIHPVNYSVLDDAVLVRTKPASALARIAQGGSGATVAFQVDGLDHADQRGWSVLARGPVDELSDAEAVAALERVRPPRAWAPGERTVVVRMCWTELTGRRLGTGWDPVRDQDYRRLR</sequence>
<gene>
    <name evidence="1" type="ORF">GGQ22_19520</name>
</gene>
<dbReference type="Pfam" id="PF12900">
    <property type="entry name" value="Pyridox_ox_2"/>
    <property type="match status" value="1"/>
</dbReference>
<dbReference type="AlphaFoldDB" id="A0A6I3JGW5"/>
<name>A0A6I3JGW5_9ACTN</name>
<proteinExistence type="predicted"/>
<reference evidence="1 2" key="1">
    <citation type="submission" date="2019-10" db="EMBL/GenBank/DDBJ databases">
        <title>Nocardioides novel species isolated from the excrement of Marmot.</title>
        <authorList>
            <person name="Zhang G."/>
        </authorList>
    </citation>
    <scope>NUCLEOTIDE SEQUENCE [LARGE SCALE GENOMIC DNA]</scope>
    <source>
        <strain evidence="2">zg-579</strain>
    </source>
</reference>
<organism evidence="1 2">
    <name type="scientific">Nocardioides marmotae</name>
    <dbReference type="NCBI Taxonomy" id="2663857"/>
    <lineage>
        <taxon>Bacteria</taxon>
        <taxon>Bacillati</taxon>
        <taxon>Actinomycetota</taxon>
        <taxon>Actinomycetes</taxon>
        <taxon>Propionibacteriales</taxon>
        <taxon>Nocardioidaceae</taxon>
        <taxon>Nocardioides</taxon>
    </lineage>
</organism>
<dbReference type="SUPFAM" id="SSF50475">
    <property type="entry name" value="FMN-binding split barrel"/>
    <property type="match status" value="1"/>
</dbReference>
<comment type="caution">
    <text evidence="1">The sequence shown here is derived from an EMBL/GenBank/DDBJ whole genome shotgun (WGS) entry which is preliminary data.</text>
</comment>
<keyword evidence="2" id="KW-1185">Reference proteome</keyword>
<accession>A0A6I3JGW5</accession>
<dbReference type="Proteomes" id="UP000433406">
    <property type="component" value="Unassembled WGS sequence"/>
</dbReference>
<dbReference type="EMBL" id="WLCI01000021">
    <property type="protein sequence ID" value="MTB97262.1"/>
    <property type="molecule type" value="Genomic_DNA"/>
</dbReference>
<evidence type="ECO:0000313" key="1">
    <source>
        <dbReference type="EMBL" id="MTB97262.1"/>
    </source>
</evidence>
<dbReference type="Gene3D" id="2.30.110.10">
    <property type="entry name" value="Electron Transport, Fmn-binding Protein, Chain A"/>
    <property type="match status" value="1"/>
</dbReference>